<keyword evidence="3" id="KW-1185">Reference proteome</keyword>
<feature type="domain" description="Protein kinase" evidence="1">
    <location>
        <begin position="1"/>
        <end position="54"/>
    </location>
</feature>
<gene>
    <name evidence="2" type="ORF">M9458_003157</name>
</gene>
<dbReference type="EMBL" id="JAMKFB020000002">
    <property type="protein sequence ID" value="KAL0199970.1"/>
    <property type="molecule type" value="Genomic_DNA"/>
</dbReference>
<sequence length="54" mass="6056">HLGKKLSVRGSGTLCYMAPEHLKSINTRSTEKSDVYSFAIVVWVILTGREPYES</sequence>
<dbReference type="SUPFAM" id="SSF56112">
    <property type="entry name" value="Protein kinase-like (PK-like)"/>
    <property type="match status" value="1"/>
</dbReference>
<dbReference type="PANTHER" id="PTHR23257">
    <property type="entry name" value="SERINE-THREONINE PROTEIN KINASE"/>
    <property type="match status" value="1"/>
</dbReference>
<dbReference type="PANTHER" id="PTHR23257:SF974">
    <property type="entry name" value="RECEPTOR-INTERACTING SERINE_THREONINE-PROTEIN KINASE 3"/>
    <property type="match status" value="1"/>
</dbReference>
<organism evidence="2 3">
    <name type="scientific">Cirrhinus mrigala</name>
    <name type="common">Mrigala</name>
    <dbReference type="NCBI Taxonomy" id="683832"/>
    <lineage>
        <taxon>Eukaryota</taxon>
        <taxon>Metazoa</taxon>
        <taxon>Chordata</taxon>
        <taxon>Craniata</taxon>
        <taxon>Vertebrata</taxon>
        <taxon>Euteleostomi</taxon>
        <taxon>Actinopterygii</taxon>
        <taxon>Neopterygii</taxon>
        <taxon>Teleostei</taxon>
        <taxon>Ostariophysi</taxon>
        <taxon>Cypriniformes</taxon>
        <taxon>Cyprinidae</taxon>
        <taxon>Labeoninae</taxon>
        <taxon>Labeonini</taxon>
        <taxon>Cirrhinus</taxon>
    </lineage>
</organism>
<evidence type="ECO:0000259" key="1">
    <source>
        <dbReference type="PROSITE" id="PS50011"/>
    </source>
</evidence>
<dbReference type="Proteomes" id="UP001529510">
    <property type="component" value="Unassembled WGS sequence"/>
</dbReference>
<comment type="caution">
    <text evidence="2">The sequence shown here is derived from an EMBL/GenBank/DDBJ whole genome shotgun (WGS) entry which is preliminary data.</text>
</comment>
<feature type="non-terminal residue" evidence="2">
    <location>
        <position position="54"/>
    </location>
</feature>
<dbReference type="PROSITE" id="PS50011">
    <property type="entry name" value="PROTEIN_KINASE_DOM"/>
    <property type="match status" value="1"/>
</dbReference>
<dbReference type="InterPro" id="IPR011009">
    <property type="entry name" value="Kinase-like_dom_sf"/>
</dbReference>
<dbReference type="AlphaFoldDB" id="A0ABD0RRI5"/>
<accession>A0ABD0RRI5</accession>
<reference evidence="2 3" key="1">
    <citation type="submission" date="2024-05" db="EMBL/GenBank/DDBJ databases">
        <title>Genome sequencing and assembly of Indian major carp, Cirrhinus mrigala (Hamilton, 1822).</title>
        <authorList>
            <person name="Mohindra V."/>
            <person name="Chowdhury L.M."/>
            <person name="Lal K."/>
            <person name="Jena J.K."/>
        </authorList>
    </citation>
    <scope>NUCLEOTIDE SEQUENCE [LARGE SCALE GENOMIC DNA]</scope>
    <source>
        <strain evidence="2">CM1030</strain>
        <tissue evidence="2">Blood</tissue>
    </source>
</reference>
<protein>
    <recommendedName>
        <fullName evidence="1">Protein kinase domain-containing protein</fullName>
    </recommendedName>
</protein>
<evidence type="ECO:0000313" key="2">
    <source>
        <dbReference type="EMBL" id="KAL0199970.1"/>
    </source>
</evidence>
<dbReference type="Pfam" id="PF07714">
    <property type="entry name" value="PK_Tyr_Ser-Thr"/>
    <property type="match status" value="1"/>
</dbReference>
<name>A0ABD0RRI5_CIRMR</name>
<dbReference type="InterPro" id="IPR001245">
    <property type="entry name" value="Ser-Thr/Tyr_kinase_cat_dom"/>
</dbReference>
<proteinExistence type="predicted"/>
<dbReference type="InterPro" id="IPR000719">
    <property type="entry name" value="Prot_kinase_dom"/>
</dbReference>
<dbReference type="Gene3D" id="1.10.510.10">
    <property type="entry name" value="Transferase(Phosphotransferase) domain 1"/>
    <property type="match status" value="1"/>
</dbReference>
<feature type="non-terminal residue" evidence="2">
    <location>
        <position position="1"/>
    </location>
</feature>
<dbReference type="InterPro" id="IPR050167">
    <property type="entry name" value="Ser_Thr_protein_kinase"/>
</dbReference>
<evidence type="ECO:0000313" key="3">
    <source>
        <dbReference type="Proteomes" id="UP001529510"/>
    </source>
</evidence>